<evidence type="ECO:0000313" key="2">
    <source>
        <dbReference type="EMBL" id="SVA48405.1"/>
    </source>
</evidence>
<name>A0A381W7F5_9ZZZZ</name>
<protein>
    <submittedName>
        <fullName evidence="2">Uncharacterized protein</fullName>
    </submittedName>
</protein>
<accession>A0A381W7F5</accession>
<feature type="compositionally biased region" description="Polar residues" evidence="1">
    <location>
        <begin position="81"/>
        <end position="94"/>
    </location>
</feature>
<evidence type="ECO:0000256" key="1">
    <source>
        <dbReference type="SAM" id="MobiDB-lite"/>
    </source>
</evidence>
<dbReference type="AlphaFoldDB" id="A0A381W7F5"/>
<dbReference type="EMBL" id="UINC01010923">
    <property type="protein sequence ID" value="SVA48405.1"/>
    <property type="molecule type" value="Genomic_DNA"/>
</dbReference>
<proteinExistence type="predicted"/>
<feature type="non-terminal residue" evidence="2">
    <location>
        <position position="94"/>
    </location>
</feature>
<reference evidence="2" key="1">
    <citation type="submission" date="2018-05" db="EMBL/GenBank/DDBJ databases">
        <authorList>
            <person name="Lanie J.A."/>
            <person name="Ng W.-L."/>
            <person name="Kazmierczak K.M."/>
            <person name="Andrzejewski T.M."/>
            <person name="Davidsen T.M."/>
            <person name="Wayne K.J."/>
            <person name="Tettelin H."/>
            <person name="Glass J.I."/>
            <person name="Rusch D."/>
            <person name="Podicherti R."/>
            <person name="Tsui H.-C.T."/>
            <person name="Winkler M.E."/>
        </authorList>
    </citation>
    <scope>NUCLEOTIDE SEQUENCE</scope>
</reference>
<feature type="region of interest" description="Disordered" evidence="1">
    <location>
        <begin position="73"/>
        <end position="94"/>
    </location>
</feature>
<sequence length="94" mass="10155">MTNLSVVSRSMPGTIFVAPPGHPASTMQVLHKRMTTLGLGAFFDSAGADAGTYKPSKIGIRFFIAERILPHHPDSGKFRGSSLQYFNSPKFSAN</sequence>
<gene>
    <name evidence="2" type="ORF">METZ01_LOCUS101259</name>
</gene>
<organism evidence="2">
    <name type="scientific">marine metagenome</name>
    <dbReference type="NCBI Taxonomy" id="408172"/>
    <lineage>
        <taxon>unclassified sequences</taxon>
        <taxon>metagenomes</taxon>
        <taxon>ecological metagenomes</taxon>
    </lineage>
</organism>